<evidence type="ECO:0000256" key="5">
    <source>
        <dbReference type="ARBA" id="ARBA00023136"/>
    </source>
</evidence>
<protein>
    <submittedName>
        <fullName evidence="10">Phospholipid phosphatase 1-like</fullName>
    </submittedName>
</protein>
<accession>A0A6P7GRV1</accession>
<dbReference type="PANTHER" id="PTHR10165:SF103">
    <property type="entry name" value="PHOSPHOLIPID PHOSPHATASE HOMOLOG 1.2 HOMOLOG"/>
    <property type="match status" value="1"/>
</dbReference>
<dbReference type="Proteomes" id="UP001652700">
    <property type="component" value="Unplaced"/>
</dbReference>
<feature type="domain" description="Phosphatidic acid phosphatase type 2/haloperoxidase" evidence="7">
    <location>
        <begin position="117"/>
        <end position="266"/>
    </location>
</feature>
<evidence type="ECO:0000313" key="8">
    <source>
        <dbReference type="EnsemblMetazoa" id="XP_028152259.1"/>
    </source>
</evidence>
<dbReference type="SMART" id="SM00014">
    <property type="entry name" value="acidPPc"/>
    <property type="match status" value="1"/>
</dbReference>
<keyword evidence="3 6" id="KW-0812">Transmembrane</keyword>
<dbReference type="InterPro" id="IPR043216">
    <property type="entry name" value="PAP-like"/>
</dbReference>
<name>A0A6P7GRV1_DIAVI</name>
<evidence type="ECO:0000256" key="3">
    <source>
        <dbReference type="ARBA" id="ARBA00022692"/>
    </source>
</evidence>
<dbReference type="GO" id="GO:0007165">
    <property type="term" value="P:signal transduction"/>
    <property type="evidence" value="ECO:0007669"/>
    <property type="project" value="TreeGrafter"/>
</dbReference>
<dbReference type="Pfam" id="PF01569">
    <property type="entry name" value="PAP2"/>
    <property type="match status" value="1"/>
</dbReference>
<keyword evidence="4 6" id="KW-1133">Transmembrane helix</keyword>
<sequence>MGVILSTLGIQEPKLSLRPQKVVVGTIHGTQITLAYVLNTFVSIFAVLMIVLLEFGTIPAVQQGFYCGDPLISHKYTGDTITPVTLGLTAPLLVIVMVLVTELLAHQSIKQINLHAVAFYVSESSVGATLTLLVTSIGKVLVGEHRPHFLDTCEPDTAKNCSIGTFIETYTCTSTEFEPSFLVDSSLSFPSGHSSIAWFIGIFSAYVVHVRMTTVNSGYIMRPFLISVCLTWSMVCSLSRITDRRHHWWDVLAGSVLGIVFAVYTIKVLHEKIKENNVPICNICLEREVPLNGNGVNTNLSFEL</sequence>
<dbReference type="Gene3D" id="1.20.144.10">
    <property type="entry name" value="Phosphatidic acid phosphatase type 2/haloperoxidase"/>
    <property type="match status" value="1"/>
</dbReference>
<dbReference type="AlphaFoldDB" id="A0A6P7GRV1"/>
<keyword evidence="5 6" id="KW-0472">Membrane</keyword>
<gene>
    <name evidence="10" type="primary">LOC114345661</name>
</gene>
<evidence type="ECO:0000259" key="7">
    <source>
        <dbReference type="SMART" id="SM00014"/>
    </source>
</evidence>
<dbReference type="KEGG" id="dvv:114345661"/>
<evidence type="ECO:0000256" key="2">
    <source>
        <dbReference type="ARBA" id="ARBA00008816"/>
    </source>
</evidence>
<keyword evidence="9" id="KW-1185">Reference proteome</keyword>
<dbReference type="GeneID" id="114345661"/>
<feature type="transmembrane region" description="Helical" evidence="6">
    <location>
        <begin position="36"/>
        <end position="61"/>
    </location>
</feature>
<reference evidence="8" key="2">
    <citation type="submission" date="2025-05" db="UniProtKB">
        <authorList>
            <consortium name="EnsemblMetazoa"/>
        </authorList>
    </citation>
    <scope>IDENTIFICATION</scope>
</reference>
<evidence type="ECO:0000313" key="9">
    <source>
        <dbReference type="Proteomes" id="UP001652700"/>
    </source>
</evidence>
<evidence type="ECO:0000256" key="6">
    <source>
        <dbReference type="SAM" id="Phobius"/>
    </source>
</evidence>
<feature type="transmembrane region" description="Helical" evidence="6">
    <location>
        <begin position="195"/>
        <end position="212"/>
    </location>
</feature>
<dbReference type="RefSeq" id="XP_028152259.1">
    <property type="nucleotide sequence ID" value="XM_028296458.1"/>
</dbReference>
<feature type="transmembrane region" description="Helical" evidence="6">
    <location>
        <begin position="117"/>
        <end position="142"/>
    </location>
</feature>
<evidence type="ECO:0000313" key="10">
    <source>
        <dbReference type="RefSeq" id="XP_028152259.1"/>
    </source>
</evidence>
<dbReference type="PANTHER" id="PTHR10165">
    <property type="entry name" value="LIPID PHOSPHATE PHOSPHATASE"/>
    <property type="match status" value="1"/>
</dbReference>
<feature type="transmembrane region" description="Helical" evidence="6">
    <location>
        <begin position="224"/>
        <end position="242"/>
    </location>
</feature>
<dbReference type="InterPro" id="IPR000326">
    <property type="entry name" value="PAP2/HPO"/>
</dbReference>
<comment type="similarity">
    <text evidence="2">Belongs to the PA-phosphatase related phosphoesterase family.</text>
</comment>
<comment type="subcellular location">
    <subcellularLocation>
        <location evidence="1">Membrane</location>
        <topology evidence="1">Multi-pass membrane protein</topology>
    </subcellularLocation>
</comment>
<dbReference type="SUPFAM" id="SSF48317">
    <property type="entry name" value="Acid phosphatase/Vanadium-dependent haloperoxidase"/>
    <property type="match status" value="1"/>
</dbReference>
<reference evidence="10" key="1">
    <citation type="submission" date="2025-04" db="UniProtKB">
        <authorList>
            <consortium name="RefSeq"/>
        </authorList>
    </citation>
    <scope>IDENTIFICATION</scope>
    <source>
        <tissue evidence="10">Whole insect</tissue>
    </source>
</reference>
<dbReference type="GO" id="GO:0008195">
    <property type="term" value="F:phosphatidate phosphatase activity"/>
    <property type="evidence" value="ECO:0007669"/>
    <property type="project" value="TreeGrafter"/>
</dbReference>
<feature type="transmembrane region" description="Helical" evidence="6">
    <location>
        <begin position="248"/>
        <end position="266"/>
    </location>
</feature>
<dbReference type="InParanoid" id="A0A6P7GRV1"/>
<dbReference type="OrthoDB" id="8907274at2759"/>
<feature type="transmembrane region" description="Helical" evidence="6">
    <location>
        <begin position="81"/>
        <end position="105"/>
    </location>
</feature>
<evidence type="ECO:0000256" key="4">
    <source>
        <dbReference type="ARBA" id="ARBA00022989"/>
    </source>
</evidence>
<dbReference type="GO" id="GO:0005886">
    <property type="term" value="C:plasma membrane"/>
    <property type="evidence" value="ECO:0007669"/>
    <property type="project" value="TreeGrafter"/>
</dbReference>
<dbReference type="InterPro" id="IPR036938">
    <property type="entry name" value="PAP2/HPO_sf"/>
</dbReference>
<dbReference type="GO" id="GO:0006644">
    <property type="term" value="P:phospholipid metabolic process"/>
    <property type="evidence" value="ECO:0007669"/>
    <property type="project" value="InterPro"/>
</dbReference>
<organism evidence="10">
    <name type="scientific">Diabrotica virgifera virgifera</name>
    <name type="common">western corn rootworm</name>
    <dbReference type="NCBI Taxonomy" id="50390"/>
    <lineage>
        <taxon>Eukaryota</taxon>
        <taxon>Metazoa</taxon>
        <taxon>Ecdysozoa</taxon>
        <taxon>Arthropoda</taxon>
        <taxon>Hexapoda</taxon>
        <taxon>Insecta</taxon>
        <taxon>Pterygota</taxon>
        <taxon>Neoptera</taxon>
        <taxon>Endopterygota</taxon>
        <taxon>Coleoptera</taxon>
        <taxon>Polyphaga</taxon>
        <taxon>Cucujiformia</taxon>
        <taxon>Chrysomeloidea</taxon>
        <taxon>Chrysomelidae</taxon>
        <taxon>Galerucinae</taxon>
        <taxon>Diabroticina</taxon>
        <taxon>Diabroticites</taxon>
        <taxon>Diabrotica</taxon>
    </lineage>
</organism>
<proteinExistence type="inferred from homology"/>
<evidence type="ECO:0000256" key="1">
    <source>
        <dbReference type="ARBA" id="ARBA00004141"/>
    </source>
</evidence>
<dbReference type="GO" id="GO:0046839">
    <property type="term" value="P:phospholipid dephosphorylation"/>
    <property type="evidence" value="ECO:0007669"/>
    <property type="project" value="TreeGrafter"/>
</dbReference>
<dbReference type="EnsemblMetazoa" id="XM_028296458.2">
    <property type="protein sequence ID" value="XP_028152259.1"/>
    <property type="gene ID" value="LOC114345661"/>
</dbReference>